<evidence type="ECO:0000256" key="1">
    <source>
        <dbReference type="SAM" id="MobiDB-lite"/>
    </source>
</evidence>
<comment type="caution">
    <text evidence="2">The sequence shown here is derived from an EMBL/GenBank/DDBJ whole genome shotgun (WGS) entry which is preliminary data.</text>
</comment>
<protein>
    <submittedName>
        <fullName evidence="2">Uncharacterized protein</fullName>
    </submittedName>
</protein>
<evidence type="ECO:0000313" key="3">
    <source>
        <dbReference type="Proteomes" id="UP000573603"/>
    </source>
</evidence>
<proteinExistence type="predicted"/>
<name>A0A8H4ZD47_9HYPO</name>
<organism evidence="2 3">
    <name type="scientific">Fusarium anthophilum</name>
    <dbReference type="NCBI Taxonomy" id="48485"/>
    <lineage>
        <taxon>Eukaryota</taxon>
        <taxon>Fungi</taxon>
        <taxon>Dikarya</taxon>
        <taxon>Ascomycota</taxon>
        <taxon>Pezizomycotina</taxon>
        <taxon>Sordariomycetes</taxon>
        <taxon>Hypocreomycetidae</taxon>
        <taxon>Hypocreales</taxon>
        <taxon>Nectriaceae</taxon>
        <taxon>Fusarium</taxon>
        <taxon>Fusarium fujikuroi species complex</taxon>
    </lineage>
</organism>
<sequence length="208" mass="23342">MDDMNQPEMKIDIELMSKPATRGPRKNAMGDFNPHNLLWSDPSLLTPSPDTAAGRLLAHEMTTKANMPLLIKQDNPWDNSDHRPIKTVLGITPYRDDTDTFLHNKVKPVVFAAVLKENLPCMKEMAFETEGGVKKSHHLTLISQNTPTRLVNPPQSREPMDPHLRHILLGGGVGLNVPASELDFRPPLKKPTRRRGYLQQTGESKDAF</sequence>
<dbReference type="Proteomes" id="UP000573603">
    <property type="component" value="Unassembled WGS sequence"/>
</dbReference>
<feature type="compositionally biased region" description="Basic residues" evidence="1">
    <location>
        <begin position="187"/>
        <end position="196"/>
    </location>
</feature>
<dbReference type="AlphaFoldDB" id="A0A8H4ZD47"/>
<gene>
    <name evidence="2" type="ORF">FANTH_8077</name>
</gene>
<dbReference type="EMBL" id="JABEVY010000187">
    <property type="protein sequence ID" value="KAF5243705.1"/>
    <property type="molecule type" value="Genomic_DNA"/>
</dbReference>
<feature type="region of interest" description="Disordered" evidence="1">
    <location>
        <begin position="184"/>
        <end position="208"/>
    </location>
</feature>
<accession>A0A8H4ZD47</accession>
<reference evidence="2 3" key="1">
    <citation type="journal article" date="2020" name="BMC Genomics">
        <title>Correction to: Identification and distribution of gene clusters required for synthesis of sphingolipid metabolism inhibitors in diverse species of the filamentous fungus Fusarium.</title>
        <authorList>
            <person name="Kim H.S."/>
            <person name="Lohmar J.M."/>
            <person name="Busman M."/>
            <person name="Brown D.W."/>
            <person name="Naumann T.A."/>
            <person name="Divon H.H."/>
            <person name="Lysoe E."/>
            <person name="Uhlig S."/>
            <person name="Proctor R.H."/>
        </authorList>
    </citation>
    <scope>NUCLEOTIDE SEQUENCE [LARGE SCALE GENOMIC DNA]</scope>
    <source>
        <strain evidence="2 3">NRRL 25214</strain>
    </source>
</reference>
<keyword evidence="3" id="KW-1185">Reference proteome</keyword>
<evidence type="ECO:0000313" key="2">
    <source>
        <dbReference type="EMBL" id="KAF5243705.1"/>
    </source>
</evidence>